<reference evidence="1 2" key="1">
    <citation type="submission" date="2024-04" db="EMBL/GenBank/DDBJ databases">
        <authorList>
            <person name="Rising A."/>
            <person name="Reimegard J."/>
            <person name="Sonavane S."/>
            <person name="Akerstrom W."/>
            <person name="Nylinder S."/>
            <person name="Hedman E."/>
            <person name="Kallberg Y."/>
        </authorList>
    </citation>
    <scope>NUCLEOTIDE SEQUENCE [LARGE SCALE GENOMIC DNA]</scope>
</reference>
<evidence type="ECO:0000313" key="1">
    <source>
        <dbReference type="EMBL" id="CAL1300175.1"/>
    </source>
</evidence>
<name>A0AAV2BV61_9ARAC</name>
<proteinExistence type="predicted"/>
<dbReference type="AlphaFoldDB" id="A0AAV2BV61"/>
<gene>
    <name evidence="1" type="ORF">LARSCL_LOCUS21795</name>
</gene>
<keyword evidence="2" id="KW-1185">Reference proteome</keyword>
<organism evidence="1 2">
    <name type="scientific">Larinioides sclopetarius</name>
    <dbReference type="NCBI Taxonomy" id="280406"/>
    <lineage>
        <taxon>Eukaryota</taxon>
        <taxon>Metazoa</taxon>
        <taxon>Ecdysozoa</taxon>
        <taxon>Arthropoda</taxon>
        <taxon>Chelicerata</taxon>
        <taxon>Arachnida</taxon>
        <taxon>Araneae</taxon>
        <taxon>Araneomorphae</taxon>
        <taxon>Entelegynae</taxon>
        <taxon>Araneoidea</taxon>
        <taxon>Araneidae</taxon>
        <taxon>Larinioides</taxon>
    </lineage>
</organism>
<evidence type="ECO:0000313" key="2">
    <source>
        <dbReference type="Proteomes" id="UP001497382"/>
    </source>
</evidence>
<dbReference type="Proteomes" id="UP001497382">
    <property type="component" value="Unassembled WGS sequence"/>
</dbReference>
<accession>A0AAV2BV61</accession>
<protein>
    <submittedName>
        <fullName evidence="1">Uncharacterized protein</fullName>
    </submittedName>
</protein>
<dbReference type="EMBL" id="CAXIEN010000538">
    <property type="protein sequence ID" value="CAL1300175.1"/>
    <property type="molecule type" value="Genomic_DNA"/>
</dbReference>
<feature type="non-terminal residue" evidence="1">
    <location>
        <position position="45"/>
    </location>
</feature>
<sequence length="45" mass="5348">MEVEEGRLLYEKLLGLLYSIFLLMRTATEKPYALQFLFTQSHLIQ</sequence>
<comment type="caution">
    <text evidence="1">The sequence shown here is derived from an EMBL/GenBank/DDBJ whole genome shotgun (WGS) entry which is preliminary data.</text>
</comment>